<dbReference type="GO" id="GO:0046872">
    <property type="term" value="F:metal ion binding"/>
    <property type="evidence" value="ECO:0007669"/>
    <property type="project" value="UniProtKB-KW"/>
</dbReference>
<evidence type="ECO:0000313" key="6">
    <source>
        <dbReference type="Proteomes" id="UP000185544"/>
    </source>
</evidence>
<dbReference type="AlphaFoldDB" id="A0A1L6MVL3"/>
<dbReference type="RefSeq" id="WP_075276094.1">
    <property type="nucleotide sequence ID" value="NZ_CP016908.1"/>
</dbReference>
<dbReference type="Gene3D" id="3.40.30.10">
    <property type="entry name" value="Glutaredoxin"/>
    <property type="match status" value="1"/>
</dbReference>
<dbReference type="Proteomes" id="UP000185544">
    <property type="component" value="Chromosome"/>
</dbReference>
<feature type="binding site" evidence="2">
    <location>
        <position position="85"/>
    </location>
    <ligand>
        <name>Cu cation</name>
        <dbReference type="ChEBI" id="CHEBI:23378"/>
    </ligand>
</feature>
<comment type="similarity">
    <text evidence="1">Belongs to the SCO1/2 family.</text>
</comment>
<reference evidence="5 6" key="1">
    <citation type="submission" date="2016-08" db="EMBL/GenBank/DDBJ databases">
        <title>Identification and validation of antigenic proteins from Pajaroellobacter abortibovis using de-novo genome sequence assembly and reverse vaccinology.</title>
        <authorList>
            <person name="Welly B.T."/>
            <person name="Miller M.R."/>
            <person name="Stott J.L."/>
            <person name="Blanchard M.T."/>
            <person name="Islas-Trejo A.D."/>
            <person name="O'Rourke S.M."/>
            <person name="Young A.E."/>
            <person name="Medrano J.F."/>
            <person name="Van Eenennaam A.L."/>
        </authorList>
    </citation>
    <scope>NUCLEOTIDE SEQUENCE [LARGE SCALE GENOMIC DNA]</scope>
    <source>
        <strain evidence="5 6">BTF92-0548A/99-0131</strain>
    </source>
</reference>
<evidence type="ECO:0000256" key="3">
    <source>
        <dbReference type="PIRSR" id="PIRSR603782-2"/>
    </source>
</evidence>
<proteinExistence type="inferred from homology"/>
<keyword evidence="4" id="KW-0812">Transmembrane</keyword>
<evidence type="ECO:0008006" key="7">
    <source>
        <dbReference type="Google" id="ProtNLM"/>
    </source>
</evidence>
<evidence type="ECO:0000256" key="2">
    <source>
        <dbReference type="PIRSR" id="PIRSR603782-1"/>
    </source>
</evidence>
<evidence type="ECO:0000256" key="4">
    <source>
        <dbReference type="SAM" id="Phobius"/>
    </source>
</evidence>
<dbReference type="STRING" id="1882918.BCY86_01170"/>
<name>A0A1L6MVL3_9BACT</name>
<dbReference type="CDD" id="cd02968">
    <property type="entry name" value="SCO"/>
    <property type="match status" value="1"/>
</dbReference>
<organism evidence="5 6">
    <name type="scientific">Pajaroellobacter abortibovis</name>
    <dbReference type="NCBI Taxonomy" id="1882918"/>
    <lineage>
        <taxon>Bacteria</taxon>
        <taxon>Pseudomonadati</taxon>
        <taxon>Myxococcota</taxon>
        <taxon>Polyangia</taxon>
        <taxon>Polyangiales</taxon>
        <taxon>Polyangiaceae</taxon>
    </lineage>
</organism>
<accession>A0A1L6MVL3</accession>
<dbReference type="OrthoDB" id="9786756at2"/>
<keyword evidence="4" id="KW-0472">Membrane</keyword>
<dbReference type="EMBL" id="CP016908">
    <property type="protein sequence ID" value="APR99445.1"/>
    <property type="molecule type" value="Genomic_DNA"/>
</dbReference>
<dbReference type="SUPFAM" id="SSF52833">
    <property type="entry name" value="Thioredoxin-like"/>
    <property type="match status" value="1"/>
</dbReference>
<dbReference type="PANTHER" id="PTHR12151">
    <property type="entry name" value="ELECTRON TRANSPORT PROTIN SCO1/SENC FAMILY MEMBER"/>
    <property type="match status" value="1"/>
</dbReference>
<feature type="disulfide bond" description="Redox-active" evidence="3">
    <location>
        <begin position="81"/>
        <end position="85"/>
    </location>
</feature>
<sequence>MARWVNIKAIVFFGALLWISSAKSQINVPVPDFEKVDVVEHLGQTLPREAQFVDQNGTTVQLGDLFREHKASVLVFAYHTCPMLCTFVLDAVNKGLRGIPWSVGEQFDVIVISIDPQDTPALASQKREQVLFSYGSRGKQEGWHFLVGDETNIHRVSDAAGFYFRYDSEQKQYAHPAAAFLLTPEGKIARYLYGIEYKPTDLRIGLLEASEGRSISTVEKLLLYCYHYDPKGSHYALVALNVMKLGGCVTVVLLGGMLGFFWIKEMRASARTK</sequence>
<feature type="binding site" evidence="2">
    <location>
        <position position="81"/>
    </location>
    <ligand>
        <name>Cu cation</name>
        <dbReference type="ChEBI" id="CHEBI:23378"/>
    </ligand>
</feature>
<feature type="transmembrane region" description="Helical" evidence="4">
    <location>
        <begin position="235"/>
        <end position="263"/>
    </location>
</feature>
<evidence type="ECO:0000256" key="1">
    <source>
        <dbReference type="ARBA" id="ARBA00010996"/>
    </source>
</evidence>
<dbReference type="InterPro" id="IPR003782">
    <property type="entry name" value="SCO1/SenC"/>
</dbReference>
<dbReference type="Pfam" id="PF02630">
    <property type="entry name" value="SCO1-SenC"/>
    <property type="match status" value="1"/>
</dbReference>
<keyword evidence="2" id="KW-0479">Metal-binding</keyword>
<dbReference type="InterPro" id="IPR036249">
    <property type="entry name" value="Thioredoxin-like_sf"/>
</dbReference>
<feature type="binding site" evidence="2">
    <location>
        <position position="175"/>
    </location>
    <ligand>
        <name>Cu cation</name>
        <dbReference type="ChEBI" id="CHEBI:23378"/>
    </ligand>
</feature>
<keyword evidence="2" id="KW-0186">Copper</keyword>
<evidence type="ECO:0000313" key="5">
    <source>
        <dbReference type="EMBL" id="APR99445.1"/>
    </source>
</evidence>
<dbReference type="KEGG" id="pabo:BCY86_01170"/>
<keyword evidence="6" id="KW-1185">Reference proteome</keyword>
<keyword evidence="3" id="KW-1015">Disulfide bond</keyword>
<keyword evidence="4" id="KW-1133">Transmembrane helix</keyword>
<gene>
    <name evidence="5" type="ORF">BCY86_01170</name>
</gene>
<protein>
    <recommendedName>
        <fullName evidence="7">Thioredoxin domain-containing protein</fullName>
    </recommendedName>
</protein>
<dbReference type="PANTHER" id="PTHR12151:SF8">
    <property type="entry name" value="THIOREDOXIN DOMAIN-CONTAINING PROTEIN"/>
    <property type="match status" value="1"/>
</dbReference>